<proteinExistence type="predicted"/>
<sequence>MASIPPELGNRHDDDDFRQPILTDASREIRLLRFDRMYQHKYDLIVADMTVFNLEDAPPYGAISYTWGSPERSMSIEINGKMTHVSVGCWYALFQVRYRCRDDFDWSYAPEDFWIDALCIDQSNLDEKSHQVALMTEIYSRAERVLACTGYGDLLFDFFDSLSQGLSAMWVGTSDPCIHLSKRFARFLRADASADRVEDLVSDGMSIEREGEGSGLHVIRLIDTLYEFAQREYFYRKWIQEILLKDTVVILCSERAASLEILKIYEIFLSGALRLLPRAIGREVEPVDRIHQLNECTLMMVVKTMDRSPFKSMQLHDAIRTFIAFECTHPLDQVYALQAFIVPNAQGRHIIPDYTKTTLDLAVQVLGQVESWSWKYLMVDLLPMLRPNSSRASKRLRKKIRGRHRLNSAALRLPTYYDLNPGHAYARAMPSASDDESSATLAIDRTRVSPFSGSWSKIRVDSEGFFTAQLHRMTDDQLSYECNMFSDGKPCQMSYFDESLHPENWAFPRAVDAPEVLWTDTLEAALVPEATRPGDLILQIDTWSPRGTKGLVLRHHLHDIYEIIGHALVNPYFSLCSGGSECPHAEVRSDSSNTTQISQSLRFEVFLDKTDYLLSTVILPDSHFALPYLDKKLPTGLRRQRFSSFAVSYPAYFTEKQKRRYTSNVNLNVSPFEMERGKGIAGPIRDRAGKGNGLRRVASVG</sequence>
<protein>
    <submittedName>
        <fullName evidence="1">Uncharacterized protein</fullName>
    </submittedName>
</protein>
<gene>
    <name evidence="1" type="ORF">LTR37_012803</name>
</gene>
<reference evidence="1" key="1">
    <citation type="submission" date="2023-07" db="EMBL/GenBank/DDBJ databases">
        <title>Black Yeasts Isolated from many extreme environments.</title>
        <authorList>
            <person name="Coleine C."/>
            <person name="Stajich J.E."/>
            <person name="Selbmann L."/>
        </authorList>
    </citation>
    <scope>NUCLEOTIDE SEQUENCE</scope>
    <source>
        <strain evidence="1">CCFEE 5714</strain>
    </source>
</reference>
<organism evidence="1 2">
    <name type="scientific">Vermiconidia calcicola</name>
    <dbReference type="NCBI Taxonomy" id="1690605"/>
    <lineage>
        <taxon>Eukaryota</taxon>
        <taxon>Fungi</taxon>
        <taxon>Dikarya</taxon>
        <taxon>Ascomycota</taxon>
        <taxon>Pezizomycotina</taxon>
        <taxon>Dothideomycetes</taxon>
        <taxon>Dothideomycetidae</taxon>
        <taxon>Mycosphaerellales</taxon>
        <taxon>Extremaceae</taxon>
        <taxon>Vermiconidia</taxon>
    </lineage>
</organism>
<comment type="caution">
    <text evidence="1">The sequence shown here is derived from an EMBL/GenBank/DDBJ whole genome shotgun (WGS) entry which is preliminary data.</text>
</comment>
<dbReference type="Proteomes" id="UP001281147">
    <property type="component" value="Unassembled WGS sequence"/>
</dbReference>
<name>A0ACC3MY92_9PEZI</name>
<evidence type="ECO:0000313" key="1">
    <source>
        <dbReference type="EMBL" id="KAK3706288.1"/>
    </source>
</evidence>
<evidence type="ECO:0000313" key="2">
    <source>
        <dbReference type="Proteomes" id="UP001281147"/>
    </source>
</evidence>
<accession>A0ACC3MY92</accession>
<dbReference type="EMBL" id="JAUTXU010000121">
    <property type="protein sequence ID" value="KAK3706288.1"/>
    <property type="molecule type" value="Genomic_DNA"/>
</dbReference>
<keyword evidence="2" id="KW-1185">Reference proteome</keyword>